<dbReference type="Gene3D" id="3.10.20.730">
    <property type="entry name" value="RNAP, epsilon subunit-like"/>
    <property type="match status" value="1"/>
</dbReference>
<dbReference type="Pfam" id="PF07288">
    <property type="entry name" value="RpoY"/>
    <property type="match status" value="1"/>
</dbReference>
<evidence type="ECO:0000256" key="3">
    <source>
        <dbReference type="ARBA" id="ARBA00022695"/>
    </source>
</evidence>
<dbReference type="RefSeq" id="WP_057904803.1">
    <property type="nucleotide sequence ID" value="NZ_AZDA01000082.1"/>
</dbReference>
<dbReference type="GO" id="GO:0000428">
    <property type="term" value="C:DNA-directed RNA polymerase complex"/>
    <property type="evidence" value="ECO:0007669"/>
    <property type="project" value="UniProtKB-KW"/>
</dbReference>
<dbReference type="NCBIfam" id="NF010188">
    <property type="entry name" value="PRK13667.1"/>
    <property type="match status" value="1"/>
</dbReference>
<gene>
    <name evidence="5" type="primary">rpoY</name>
    <name evidence="6" type="ORF">FC07_GL000246</name>
</gene>
<name>A0A0R1GV82_9LACO</name>
<comment type="subunit">
    <text evidence="5">RNAP is composed of a core of 2 alpha, a beta and a beta' subunit. The core is associated with a delta subunit, and at least one of epsilon or omega. When a sigma factor is associated with the core the holoenzyme is formed, which can initiate transcription.</text>
</comment>
<evidence type="ECO:0000256" key="5">
    <source>
        <dbReference type="HAMAP-Rule" id="MF_01553"/>
    </source>
</evidence>
<dbReference type="Proteomes" id="UP000051461">
    <property type="component" value="Unassembled WGS sequence"/>
</dbReference>
<dbReference type="GO" id="GO:0003677">
    <property type="term" value="F:DNA binding"/>
    <property type="evidence" value="ECO:0007669"/>
    <property type="project" value="UniProtKB-UniRule"/>
</dbReference>
<keyword evidence="3 5" id="KW-0548">Nucleotidyltransferase</keyword>
<dbReference type="EMBL" id="AZDA01000082">
    <property type="protein sequence ID" value="KRK35130.1"/>
    <property type="molecule type" value="Genomic_DNA"/>
</dbReference>
<dbReference type="STRING" id="1423726.FC07_GL000246"/>
<dbReference type="EC" id="2.7.7.6" evidence="5"/>
<dbReference type="PATRIC" id="fig|1423726.3.peg.255"/>
<keyword evidence="2 5" id="KW-0808">Transferase</keyword>
<dbReference type="GO" id="GO:0006351">
    <property type="term" value="P:DNA-templated transcription"/>
    <property type="evidence" value="ECO:0007669"/>
    <property type="project" value="UniProtKB-UniRule"/>
</dbReference>
<dbReference type="GO" id="GO:0003899">
    <property type="term" value="F:DNA-directed RNA polymerase activity"/>
    <property type="evidence" value="ECO:0007669"/>
    <property type="project" value="UniProtKB-UniRule"/>
</dbReference>
<evidence type="ECO:0000313" key="6">
    <source>
        <dbReference type="EMBL" id="KRK35130.1"/>
    </source>
</evidence>
<comment type="catalytic activity">
    <reaction evidence="5">
        <text>RNA(n) + a ribonucleoside 5'-triphosphate = RNA(n+1) + diphosphate</text>
        <dbReference type="Rhea" id="RHEA:21248"/>
        <dbReference type="Rhea" id="RHEA-COMP:14527"/>
        <dbReference type="Rhea" id="RHEA-COMP:17342"/>
        <dbReference type="ChEBI" id="CHEBI:33019"/>
        <dbReference type="ChEBI" id="CHEBI:61557"/>
        <dbReference type="ChEBI" id="CHEBI:140395"/>
        <dbReference type="EC" id="2.7.7.6"/>
    </reaction>
</comment>
<dbReference type="OrthoDB" id="2147503at2"/>
<proteinExistence type="inferred from homology"/>
<comment type="similarity">
    <text evidence="5">Belongs to the RNA polymerase subunit epsilon family.</text>
</comment>
<organism evidence="6 7">
    <name type="scientific">Loigolactobacillus bifermentans DSM 20003</name>
    <dbReference type="NCBI Taxonomy" id="1423726"/>
    <lineage>
        <taxon>Bacteria</taxon>
        <taxon>Bacillati</taxon>
        <taxon>Bacillota</taxon>
        <taxon>Bacilli</taxon>
        <taxon>Lactobacillales</taxon>
        <taxon>Lactobacillaceae</taxon>
        <taxon>Loigolactobacillus</taxon>
    </lineage>
</organism>
<evidence type="ECO:0000256" key="2">
    <source>
        <dbReference type="ARBA" id="ARBA00022679"/>
    </source>
</evidence>
<dbReference type="HAMAP" id="MF_01553">
    <property type="entry name" value="RNApol_bact_RpoY"/>
    <property type="match status" value="1"/>
</dbReference>
<comment type="function">
    <text evidence="5">A non-essential component of RNA polymerase (RNAP).</text>
</comment>
<dbReference type="AlphaFoldDB" id="A0A0R1GV82"/>
<comment type="caution">
    <text evidence="6">The sequence shown here is derived from an EMBL/GenBank/DDBJ whole genome shotgun (WGS) entry which is preliminary data.</text>
</comment>
<evidence type="ECO:0000256" key="4">
    <source>
        <dbReference type="ARBA" id="ARBA00023163"/>
    </source>
</evidence>
<reference evidence="6 7" key="1">
    <citation type="journal article" date="2015" name="Genome Announc.">
        <title>Expanding the biotechnology potential of lactobacilli through comparative genomics of 213 strains and associated genera.</title>
        <authorList>
            <person name="Sun Z."/>
            <person name="Harris H.M."/>
            <person name="McCann A."/>
            <person name="Guo C."/>
            <person name="Argimon S."/>
            <person name="Zhang W."/>
            <person name="Yang X."/>
            <person name="Jeffery I.B."/>
            <person name="Cooney J.C."/>
            <person name="Kagawa T.F."/>
            <person name="Liu W."/>
            <person name="Song Y."/>
            <person name="Salvetti E."/>
            <person name="Wrobel A."/>
            <person name="Rasinkangas P."/>
            <person name="Parkhill J."/>
            <person name="Rea M.C."/>
            <person name="O'Sullivan O."/>
            <person name="Ritari J."/>
            <person name="Douillard F.P."/>
            <person name="Paul Ross R."/>
            <person name="Yang R."/>
            <person name="Briner A.E."/>
            <person name="Felis G.E."/>
            <person name="de Vos W.M."/>
            <person name="Barrangou R."/>
            <person name="Klaenhammer T.R."/>
            <person name="Caufield P.W."/>
            <person name="Cui Y."/>
            <person name="Zhang H."/>
            <person name="O'Toole P.W."/>
        </authorList>
    </citation>
    <scope>NUCLEOTIDE SEQUENCE [LARGE SCALE GENOMIC DNA]</scope>
    <source>
        <strain evidence="6 7">DSM 20003</strain>
    </source>
</reference>
<keyword evidence="1 5" id="KW-0240">DNA-directed RNA polymerase</keyword>
<keyword evidence="4 5" id="KW-0804">Transcription</keyword>
<evidence type="ECO:0000313" key="7">
    <source>
        <dbReference type="Proteomes" id="UP000051461"/>
    </source>
</evidence>
<protein>
    <recommendedName>
        <fullName evidence="5">DNA-directed RNA polymerase subunit epsilon</fullName>
        <shortName evidence="5">RNAP epsilon subunit</shortName>
        <ecNumber evidence="5">2.7.7.6</ecNumber>
    </recommendedName>
    <alternativeName>
        <fullName evidence="5">RNA polymerase epsilon subunit</fullName>
    </alternativeName>
    <alternativeName>
        <fullName evidence="5">Transcriptase subunit epsilon</fullName>
    </alternativeName>
</protein>
<sequence>MIYKVLYQESKDQAPRRETTETLYMEAENSIEARATIQANTNYNIELIQELTGNHLDYEQKSANYHLTEFTNEKTDRQE</sequence>
<evidence type="ECO:0000256" key="1">
    <source>
        <dbReference type="ARBA" id="ARBA00022478"/>
    </source>
</evidence>
<accession>A0A0R1GV82</accession>
<keyword evidence="7" id="KW-1185">Reference proteome</keyword>
<dbReference type="InterPro" id="IPR009907">
    <property type="entry name" value="RpoY"/>
</dbReference>